<accession>A0A9Q1M7X6</accession>
<dbReference type="EMBL" id="JAJAGQ010000010">
    <property type="protein sequence ID" value="KAJ8551578.1"/>
    <property type="molecule type" value="Genomic_DNA"/>
</dbReference>
<keyword evidence="2" id="KW-1185">Reference proteome</keyword>
<evidence type="ECO:0000313" key="2">
    <source>
        <dbReference type="Proteomes" id="UP001152561"/>
    </source>
</evidence>
<organism evidence="1 2">
    <name type="scientific">Anisodus acutangulus</name>
    <dbReference type="NCBI Taxonomy" id="402998"/>
    <lineage>
        <taxon>Eukaryota</taxon>
        <taxon>Viridiplantae</taxon>
        <taxon>Streptophyta</taxon>
        <taxon>Embryophyta</taxon>
        <taxon>Tracheophyta</taxon>
        <taxon>Spermatophyta</taxon>
        <taxon>Magnoliopsida</taxon>
        <taxon>eudicotyledons</taxon>
        <taxon>Gunneridae</taxon>
        <taxon>Pentapetalae</taxon>
        <taxon>asterids</taxon>
        <taxon>lamiids</taxon>
        <taxon>Solanales</taxon>
        <taxon>Solanaceae</taxon>
        <taxon>Solanoideae</taxon>
        <taxon>Hyoscyameae</taxon>
        <taxon>Anisodus</taxon>
    </lineage>
</organism>
<dbReference type="PANTHER" id="PTHR10378">
    <property type="entry name" value="LIM DOMAIN-BINDING PROTEIN"/>
    <property type="match status" value="1"/>
</dbReference>
<dbReference type="AlphaFoldDB" id="A0A9Q1M7X6"/>
<dbReference type="Pfam" id="PF01803">
    <property type="entry name" value="LIM_bind"/>
    <property type="match status" value="2"/>
</dbReference>
<dbReference type="InterPro" id="IPR029005">
    <property type="entry name" value="LIM-bd/SEUSS"/>
</dbReference>
<name>A0A9Q1M7X6_9SOLA</name>
<gene>
    <name evidence="1" type="ORF">K7X08_021593</name>
</gene>
<evidence type="ECO:0000313" key="1">
    <source>
        <dbReference type="EMBL" id="KAJ8551578.1"/>
    </source>
</evidence>
<protein>
    <submittedName>
        <fullName evidence="1">Uncharacterized protein</fullName>
    </submittedName>
</protein>
<reference evidence="2" key="1">
    <citation type="journal article" date="2023" name="Proc. Natl. Acad. Sci. U.S.A.">
        <title>Genomic and structural basis for evolution of tropane alkaloid biosynthesis.</title>
        <authorList>
            <person name="Wanga Y.-J."/>
            <person name="Taina T."/>
            <person name="Yua J.-Y."/>
            <person name="Lia J."/>
            <person name="Xua B."/>
            <person name="Chenc J."/>
            <person name="D'Auriad J.C."/>
            <person name="Huanga J.-P."/>
            <person name="Huanga S.-X."/>
        </authorList>
    </citation>
    <scope>NUCLEOTIDE SEQUENCE [LARGE SCALE GENOMIC DNA]</scope>
    <source>
        <strain evidence="2">cv. KIB-2019</strain>
    </source>
</reference>
<comment type="caution">
    <text evidence="1">The sequence shown here is derived from an EMBL/GenBank/DDBJ whole genome shotgun (WGS) entry which is preliminary data.</text>
</comment>
<proteinExistence type="predicted"/>
<dbReference type="Proteomes" id="UP001152561">
    <property type="component" value="Unassembled WGS sequence"/>
</dbReference>
<dbReference type="OrthoDB" id="1742718at2759"/>
<sequence length="254" mass="29162">MSRSTYGSGTFFEEGETEASPRLICTYFSSDEFSISTSKCIADEWIVSTKSFSNELAVDVTAANATIEDPEVMPDVRSIYKPGMCVQRLNQLMYRQQQRPRDNNLEFWRNLVAEFFARNAKKRLCFSLNKCRQQIGGWCCDICKVRPTAGFEISADAKLKESVHETARVVHEGRLRVVFSSDLKICIWEFCCSFHEVLINRRSITPQVHQLREAIKKYQAFAESCSGIATEEFHRNSNRFASSIRGIARFWTSQ</sequence>